<evidence type="ECO:0008006" key="2">
    <source>
        <dbReference type="Google" id="ProtNLM"/>
    </source>
</evidence>
<reference evidence="1" key="1">
    <citation type="submission" date="2015-06" db="UniProtKB">
        <authorList>
            <consortium name="EnsemblPlants"/>
        </authorList>
    </citation>
    <scope>IDENTIFICATION</scope>
</reference>
<dbReference type="InterPro" id="IPR036047">
    <property type="entry name" value="F-box-like_dom_sf"/>
</dbReference>
<evidence type="ECO:0000313" key="1">
    <source>
        <dbReference type="EnsemblPlants" id="EMT23335"/>
    </source>
</evidence>
<dbReference type="AlphaFoldDB" id="M8BEK4"/>
<proteinExistence type="predicted"/>
<dbReference type="PANTHER" id="PTHR32141">
    <property type="match status" value="1"/>
</dbReference>
<dbReference type="EnsemblPlants" id="EMT23335">
    <property type="protein sequence ID" value="EMT23335"/>
    <property type="gene ID" value="F775_22695"/>
</dbReference>
<name>M8BEK4_AEGTA</name>
<sequence>MATTAAATDRLSALPDDLPIRILSFAPAREAASTTALSRRWRRPLWLDTGAVNVDYRSYTTGGGGGDPLRCRALDDIINARLGFLRSRGRGPNKITVVTRADTTRDDDTLLAACSAEEKDVEEEDITAGVVPEPEEYFADAEEFRLEWLDYGSCTLACCTGSLPFAALRVLELTGYSLQPCPDLAFPCLEAMRLRRCRTDYATLQDMISAAPKLADVRLEDVRFVNSQLEYQIRIRCPAATVILMANCDFGYLNFDACRVELDAPRLRRFCYTVVTFRGSSFSFDSPMTHLEERLEIEELCGWCIQNHGVAAVRAVVSLLRCCTVVRELRFKFRWLEYLEEMAEPDLTAAMSDFSLCRSINASHDDDDDDEGCCYDLGLHGLCCGCTLSCLRDSLRRVVVKFDAEELTCFQVRLVKFLAENAMVLEEFVVDGGKGYDSSRIRRKVARWQKRRPSSSPLPPKTPIPQLSEFPPLGSALDPDPIPANTAAMASSIVQQDAI</sequence>
<dbReference type="InterPro" id="IPR055302">
    <property type="entry name" value="F-box_dom-containing"/>
</dbReference>
<accession>M8BEK4</accession>
<protein>
    <recommendedName>
        <fullName evidence="2">F-box domain-containing protein</fullName>
    </recommendedName>
</protein>
<dbReference type="PANTHER" id="PTHR32141:SF58">
    <property type="entry name" value="F-BOX DOMAIN-CONTAINING PROTEIN"/>
    <property type="match status" value="1"/>
</dbReference>
<dbReference type="SUPFAM" id="SSF81383">
    <property type="entry name" value="F-box domain"/>
    <property type="match status" value="1"/>
</dbReference>
<organism evidence="1">
    <name type="scientific">Aegilops tauschii</name>
    <name type="common">Tausch's goatgrass</name>
    <name type="synonym">Aegilops squarrosa</name>
    <dbReference type="NCBI Taxonomy" id="37682"/>
    <lineage>
        <taxon>Eukaryota</taxon>
        <taxon>Viridiplantae</taxon>
        <taxon>Streptophyta</taxon>
        <taxon>Embryophyta</taxon>
        <taxon>Tracheophyta</taxon>
        <taxon>Spermatophyta</taxon>
        <taxon>Magnoliopsida</taxon>
        <taxon>Liliopsida</taxon>
        <taxon>Poales</taxon>
        <taxon>Poaceae</taxon>
        <taxon>BOP clade</taxon>
        <taxon>Pooideae</taxon>
        <taxon>Triticodae</taxon>
        <taxon>Triticeae</taxon>
        <taxon>Triticinae</taxon>
        <taxon>Aegilops</taxon>
    </lineage>
</organism>